<keyword evidence="1" id="KW-0732">Signal</keyword>
<dbReference type="Proteomes" id="UP000801492">
    <property type="component" value="Unassembled WGS sequence"/>
</dbReference>
<dbReference type="PANTHER" id="PTHR45985">
    <property type="match status" value="1"/>
</dbReference>
<dbReference type="PANTHER" id="PTHR45985:SF8">
    <property type="entry name" value="CHITIN DEACETYLASE-LIKE 9, ISOFORM A"/>
    <property type="match status" value="1"/>
</dbReference>
<organism evidence="3 4">
    <name type="scientific">Ignelater luminosus</name>
    <name type="common">Cucubano</name>
    <name type="synonym">Pyrophorus luminosus</name>
    <dbReference type="NCBI Taxonomy" id="2038154"/>
    <lineage>
        <taxon>Eukaryota</taxon>
        <taxon>Metazoa</taxon>
        <taxon>Ecdysozoa</taxon>
        <taxon>Arthropoda</taxon>
        <taxon>Hexapoda</taxon>
        <taxon>Insecta</taxon>
        <taxon>Pterygota</taxon>
        <taxon>Neoptera</taxon>
        <taxon>Endopterygota</taxon>
        <taxon>Coleoptera</taxon>
        <taxon>Polyphaga</taxon>
        <taxon>Elateriformia</taxon>
        <taxon>Elateroidea</taxon>
        <taxon>Elateridae</taxon>
        <taxon>Agrypninae</taxon>
        <taxon>Pyrophorini</taxon>
        <taxon>Ignelater</taxon>
    </lineage>
</organism>
<feature type="domain" description="NodB homology" evidence="2">
    <location>
        <begin position="58"/>
        <end position="187"/>
    </location>
</feature>
<dbReference type="CDD" id="cd10975">
    <property type="entry name" value="CE4_CDA_like_2"/>
    <property type="match status" value="1"/>
</dbReference>
<dbReference type="Pfam" id="PF01522">
    <property type="entry name" value="Polysacc_deac_1"/>
    <property type="match status" value="1"/>
</dbReference>
<feature type="signal peptide" evidence="1">
    <location>
        <begin position="1"/>
        <end position="16"/>
    </location>
</feature>
<dbReference type="InterPro" id="IPR052740">
    <property type="entry name" value="CE4"/>
</dbReference>
<gene>
    <name evidence="3" type="ORF">ILUMI_06082</name>
</gene>
<proteinExistence type="predicted"/>
<sequence>MKTLILIGLLVVSALAAPKSGYEEFELAKKCDKELCQLPNCRCSSASIPGGFDAKDVPQLVLLTFDDAVNIANTDYYEKAFDGKVNPDGCPIGGTFFVSQEYTDYSAIHNLSARGHEIALHSITHQPPTDYWKDLSVEGHMKEFIDQRDLMSNLAKIPKESMQGIRLPFLQLSGNNSFEMIKKAGLKYDSSWPTSKYLWPYTLDYKTTQECPIGPCPTASLPGVWVVPMIYWWDDNNVQCSMVDSCVNIPNDVDGLLKFMIRNFENHYLDNRSPFGFYVHAAWFGRHENYFKAYLKFIEYLQGLKDVYLVSVQRALQWVQNPSKLSNLKNSWPNCQARHEYTCNKRVCELRKGEEYRYMTICGTEEDCPEEYPWVDPQ</sequence>
<evidence type="ECO:0000259" key="2">
    <source>
        <dbReference type="Pfam" id="PF01522"/>
    </source>
</evidence>
<name>A0A8K0D9Y1_IGNLU</name>
<comment type="caution">
    <text evidence="3">The sequence shown here is derived from an EMBL/GenBank/DDBJ whole genome shotgun (WGS) entry which is preliminary data.</text>
</comment>
<dbReference type="EMBL" id="VTPC01002385">
    <property type="protein sequence ID" value="KAF2900101.1"/>
    <property type="molecule type" value="Genomic_DNA"/>
</dbReference>
<accession>A0A8K0D9Y1</accession>
<keyword evidence="4" id="KW-1185">Reference proteome</keyword>
<dbReference type="AlphaFoldDB" id="A0A8K0D9Y1"/>
<feature type="chain" id="PRO_5035461797" description="NodB homology domain-containing protein" evidence="1">
    <location>
        <begin position="17"/>
        <end position="378"/>
    </location>
</feature>
<evidence type="ECO:0000313" key="4">
    <source>
        <dbReference type="Proteomes" id="UP000801492"/>
    </source>
</evidence>
<dbReference type="OrthoDB" id="504708at2759"/>
<evidence type="ECO:0000313" key="3">
    <source>
        <dbReference type="EMBL" id="KAF2900101.1"/>
    </source>
</evidence>
<dbReference type="InterPro" id="IPR011330">
    <property type="entry name" value="Glyco_hydro/deAcase_b/a-brl"/>
</dbReference>
<dbReference type="Gene3D" id="3.20.20.370">
    <property type="entry name" value="Glycoside hydrolase/deacetylase"/>
    <property type="match status" value="1"/>
</dbReference>
<reference evidence="3" key="1">
    <citation type="submission" date="2019-08" db="EMBL/GenBank/DDBJ databases">
        <title>The genome of the North American firefly Photinus pyralis.</title>
        <authorList>
            <consortium name="Photinus pyralis genome working group"/>
            <person name="Fallon T.R."/>
            <person name="Sander Lower S.E."/>
            <person name="Weng J.-K."/>
        </authorList>
    </citation>
    <scope>NUCLEOTIDE SEQUENCE</scope>
    <source>
        <strain evidence="3">TRF0915ILg1</strain>
        <tissue evidence="3">Whole body</tissue>
    </source>
</reference>
<protein>
    <recommendedName>
        <fullName evidence="2">NodB homology domain-containing protein</fullName>
    </recommendedName>
</protein>
<evidence type="ECO:0000256" key="1">
    <source>
        <dbReference type="SAM" id="SignalP"/>
    </source>
</evidence>
<dbReference type="InterPro" id="IPR002509">
    <property type="entry name" value="NODB_dom"/>
</dbReference>
<dbReference type="GO" id="GO:0005975">
    <property type="term" value="P:carbohydrate metabolic process"/>
    <property type="evidence" value="ECO:0007669"/>
    <property type="project" value="InterPro"/>
</dbReference>
<dbReference type="GO" id="GO:0016810">
    <property type="term" value="F:hydrolase activity, acting on carbon-nitrogen (but not peptide) bonds"/>
    <property type="evidence" value="ECO:0007669"/>
    <property type="project" value="InterPro"/>
</dbReference>
<dbReference type="SUPFAM" id="SSF88713">
    <property type="entry name" value="Glycoside hydrolase/deacetylase"/>
    <property type="match status" value="1"/>
</dbReference>